<keyword evidence="2" id="KW-0378">Hydrolase</keyword>
<keyword evidence="2" id="KW-0540">Nuclease</keyword>
<reference evidence="3" key="1">
    <citation type="journal article" date="2019" name="Int. J. Syst. Evol. Microbiol.">
        <title>The Global Catalogue of Microorganisms (GCM) 10K type strain sequencing project: providing services to taxonomists for standard genome sequencing and annotation.</title>
        <authorList>
            <consortium name="The Broad Institute Genomics Platform"/>
            <consortium name="The Broad Institute Genome Sequencing Center for Infectious Disease"/>
            <person name="Wu L."/>
            <person name="Ma J."/>
        </authorList>
    </citation>
    <scope>NUCLEOTIDE SEQUENCE [LARGE SCALE GENOMIC DNA]</scope>
    <source>
        <strain evidence="3">KCTC 33792</strain>
    </source>
</reference>
<sequence>MKQGYLSQYFQGVVFKRLSSVEINPSSSNQHEINGTIKLKEIFGSDRKDFSGYFFWIGSENEGASANGSVTWYDARANHPTRSEFRLYYSDKEVVTSCDPGDLLVIAKRSDQEVLFLTAPEGSTTENQLLWLFDISSTSYSFSYQIFNKEKSTEMDFVSRFILEEMGIEIHEPETDKIDKILEPYLYRKFPPTKKVAELARETALTYSPVHNPDVTLMTWADYEERLFRRLERYELSERLKEGFYDYQHDESDVDGFISYSLRVQNRRKSRAGLSLEHHLAHIFEQNNIKFSQGQTTENKSKPDFLFPDIETYQNTSQPEAKLTMLGAKSTCKDRWRQVLSEADRITNKHLLTLEPAISEHQTNEMINSKLQLVLPSALHETYTEKQREWLMTLHEFIDMVKAKEIK</sequence>
<protein>
    <submittedName>
        <fullName evidence="2">Type II restriction endonuclease</fullName>
    </submittedName>
</protein>
<dbReference type="InterPro" id="IPR038365">
    <property type="entry name" value="EcoRII_C_sf"/>
</dbReference>
<dbReference type="RefSeq" id="WP_380713913.1">
    <property type="nucleotide sequence ID" value="NZ_JBHUML010000005.1"/>
</dbReference>
<gene>
    <name evidence="2" type="ORF">ACFSUB_14160</name>
</gene>
<name>A0ABW5T5J2_9BACI</name>
<evidence type="ECO:0000313" key="3">
    <source>
        <dbReference type="Proteomes" id="UP001597520"/>
    </source>
</evidence>
<dbReference type="EMBL" id="JBHUML010000005">
    <property type="protein sequence ID" value="MFD2706607.1"/>
    <property type="molecule type" value="Genomic_DNA"/>
</dbReference>
<dbReference type="Proteomes" id="UP001597520">
    <property type="component" value="Unassembled WGS sequence"/>
</dbReference>
<keyword evidence="3" id="KW-1185">Reference proteome</keyword>
<proteinExistence type="predicted"/>
<evidence type="ECO:0000313" key="2">
    <source>
        <dbReference type="EMBL" id="MFD2706607.1"/>
    </source>
</evidence>
<dbReference type="GO" id="GO:0004519">
    <property type="term" value="F:endonuclease activity"/>
    <property type="evidence" value="ECO:0007669"/>
    <property type="project" value="UniProtKB-KW"/>
</dbReference>
<evidence type="ECO:0000259" key="1">
    <source>
        <dbReference type="Pfam" id="PF09019"/>
    </source>
</evidence>
<dbReference type="InterPro" id="IPR011335">
    <property type="entry name" value="Restrct_endonuc-II-like"/>
</dbReference>
<accession>A0ABW5T5J2</accession>
<dbReference type="Pfam" id="PF09019">
    <property type="entry name" value="EcoRII-C"/>
    <property type="match status" value="1"/>
</dbReference>
<feature type="domain" description="Restriction endonuclease type II EcoRII C-terminal" evidence="1">
    <location>
        <begin position="228"/>
        <end position="398"/>
    </location>
</feature>
<keyword evidence="2" id="KW-0255">Endonuclease</keyword>
<organism evidence="2 3">
    <name type="scientific">Salibacterium lacus</name>
    <dbReference type="NCBI Taxonomy" id="1898109"/>
    <lineage>
        <taxon>Bacteria</taxon>
        <taxon>Bacillati</taxon>
        <taxon>Bacillota</taxon>
        <taxon>Bacilli</taxon>
        <taxon>Bacillales</taxon>
        <taxon>Bacillaceae</taxon>
    </lineage>
</organism>
<dbReference type="InterPro" id="IPR015109">
    <property type="entry name" value="Restrct_endonuc_II_EcoRII_C"/>
</dbReference>
<comment type="caution">
    <text evidence="2">The sequence shown here is derived from an EMBL/GenBank/DDBJ whole genome shotgun (WGS) entry which is preliminary data.</text>
</comment>
<dbReference type="Gene3D" id="3.40.91.80">
    <property type="match status" value="1"/>
</dbReference>
<dbReference type="SUPFAM" id="SSF52980">
    <property type="entry name" value="Restriction endonuclease-like"/>
    <property type="match status" value="1"/>
</dbReference>